<dbReference type="GO" id="GO:0016491">
    <property type="term" value="F:oxidoreductase activity"/>
    <property type="evidence" value="ECO:0007669"/>
    <property type="project" value="UniProtKB-KW"/>
</dbReference>
<accession>A0A2A4Z7S8</accession>
<dbReference type="Gene3D" id="3.40.50.720">
    <property type="entry name" value="NAD(P)-binding Rossmann-like Domain"/>
    <property type="match status" value="1"/>
</dbReference>
<dbReference type="PRINTS" id="PR00081">
    <property type="entry name" value="GDHRDH"/>
</dbReference>
<sequence>MFNLSPINVQNISHKTILITGAGSGIGAETVKFMVDRGAKVYAGVFRNIDSDATNLLDGATILPLDVTNQQQVDKAMATIKSESGKLDALVNNAGVISPIGHSLNIDSDDFKLAFEVNVLGIHRMMRAAMPLLLASNGTIVNAGTGAATTPMEGWSGYCSSKAAARMMTQVIAKELENEDVKFFFLGIPPTDTNMQTAIRDSKLNPVSQIAQSDLVSTQVIASAIAWLCTDESCDLNELFLDIREAWFIDKM</sequence>
<keyword evidence="2" id="KW-0560">Oxidoreductase</keyword>
<gene>
    <name evidence="4" type="ORF">COB13_03825</name>
</gene>
<organism evidence="4">
    <name type="scientific">OCS116 cluster bacterium</name>
    <dbReference type="NCBI Taxonomy" id="2030921"/>
    <lineage>
        <taxon>Bacteria</taxon>
        <taxon>Pseudomonadati</taxon>
        <taxon>Pseudomonadota</taxon>
        <taxon>Alphaproteobacteria</taxon>
        <taxon>OCS116 cluster</taxon>
    </lineage>
</organism>
<evidence type="ECO:0008006" key="5">
    <source>
        <dbReference type="Google" id="ProtNLM"/>
    </source>
</evidence>
<evidence type="ECO:0000313" key="4">
    <source>
        <dbReference type="EMBL" id="PCJ03077.1"/>
    </source>
</evidence>
<dbReference type="Pfam" id="PF00106">
    <property type="entry name" value="adh_short"/>
    <property type="match status" value="1"/>
</dbReference>
<dbReference type="InterPro" id="IPR036291">
    <property type="entry name" value="NAD(P)-bd_dom_sf"/>
</dbReference>
<reference key="1">
    <citation type="submission" date="2017-08" db="EMBL/GenBank/DDBJ databases">
        <title>A dynamic microbial community with high functional redundancy inhabits the cold, oxic subseafloor aquifer.</title>
        <authorList>
            <person name="Tully B.J."/>
            <person name="Wheat C.G."/>
            <person name="Glazer B.T."/>
            <person name="Huber J.A."/>
        </authorList>
    </citation>
    <scope>NUCLEOTIDE SEQUENCE [LARGE SCALE GENOMIC DNA]</scope>
</reference>
<dbReference type="CDD" id="cd05233">
    <property type="entry name" value="SDR_c"/>
    <property type="match status" value="1"/>
</dbReference>
<proteinExistence type="inferred from homology"/>
<dbReference type="SUPFAM" id="SSF51735">
    <property type="entry name" value="NAD(P)-binding Rossmann-fold domains"/>
    <property type="match status" value="1"/>
</dbReference>
<evidence type="ECO:0000256" key="2">
    <source>
        <dbReference type="ARBA" id="ARBA00023002"/>
    </source>
</evidence>
<evidence type="ECO:0000256" key="3">
    <source>
        <dbReference type="RuleBase" id="RU000363"/>
    </source>
</evidence>
<dbReference type="InterPro" id="IPR002347">
    <property type="entry name" value="SDR_fam"/>
</dbReference>
<evidence type="ECO:0000256" key="1">
    <source>
        <dbReference type="ARBA" id="ARBA00006484"/>
    </source>
</evidence>
<comment type="caution">
    <text evidence="4">The sequence shown here is derived from an EMBL/GenBank/DDBJ whole genome shotgun (WGS) entry which is preliminary data.</text>
</comment>
<dbReference type="PRINTS" id="PR00080">
    <property type="entry name" value="SDRFAMILY"/>
</dbReference>
<name>A0A2A4Z7S8_9PROT</name>
<dbReference type="AlphaFoldDB" id="A0A2A4Z7S8"/>
<dbReference type="EMBL" id="NVUS01000003">
    <property type="protein sequence ID" value="PCJ03077.1"/>
    <property type="molecule type" value="Genomic_DNA"/>
</dbReference>
<dbReference type="PANTHER" id="PTHR44169:SF6">
    <property type="entry name" value="NADPH-DEPENDENT 1-ACYLDIHYDROXYACETONE PHOSPHATE REDUCTASE"/>
    <property type="match status" value="1"/>
</dbReference>
<reference evidence="4" key="2">
    <citation type="journal article" date="2018" name="ISME J.">
        <title>A dynamic microbial community with high functional redundancy inhabits the cold, oxic subseafloor aquifer.</title>
        <authorList>
            <person name="Tully B.J."/>
            <person name="Wheat C.G."/>
            <person name="Glazer B.T."/>
            <person name="Huber J.A."/>
        </authorList>
    </citation>
    <scope>NUCLEOTIDE SEQUENCE</scope>
    <source>
        <strain evidence="4">NORP83</strain>
    </source>
</reference>
<protein>
    <recommendedName>
        <fullName evidence="5">Short-chain dehydrogenase</fullName>
    </recommendedName>
</protein>
<dbReference type="PANTHER" id="PTHR44169">
    <property type="entry name" value="NADPH-DEPENDENT 1-ACYLDIHYDROXYACETONE PHOSPHATE REDUCTASE"/>
    <property type="match status" value="1"/>
</dbReference>
<comment type="similarity">
    <text evidence="1 3">Belongs to the short-chain dehydrogenases/reductases (SDR) family.</text>
</comment>